<dbReference type="AlphaFoldDB" id="A0A023EF68"/>
<dbReference type="GO" id="GO:0005549">
    <property type="term" value="F:odorant binding"/>
    <property type="evidence" value="ECO:0007669"/>
    <property type="project" value="InterPro"/>
</dbReference>
<feature type="signal peptide" evidence="4">
    <location>
        <begin position="1"/>
        <end position="24"/>
    </location>
</feature>
<dbReference type="EMBL" id="GAPW01005565">
    <property type="protein sequence ID" value="JAC08033.1"/>
    <property type="molecule type" value="mRNA"/>
</dbReference>
<evidence type="ECO:0000256" key="3">
    <source>
        <dbReference type="ARBA" id="ARBA00022525"/>
    </source>
</evidence>
<comment type="subcellular location">
    <subcellularLocation>
        <location evidence="1">Secreted</location>
    </subcellularLocation>
</comment>
<dbReference type="GO" id="GO:0035275">
    <property type="term" value="F:dibutyl phthalate binding"/>
    <property type="evidence" value="ECO:0007669"/>
    <property type="project" value="TreeGrafter"/>
</dbReference>
<dbReference type="SUPFAM" id="SSF47565">
    <property type="entry name" value="Insect pheromone/odorant-binding proteins"/>
    <property type="match status" value="1"/>
</dbReference>
<reference evidence="5" key="1">
    <citation type="journal article" date="2014" name="PLoS Negl. Trop. Dis.">
        <title>Identification and characterization of seminal fluid proteins in the Asian tiger mosquito, Aedes albopictus.</title>
        <authorList>
            <person name="Boes K.E."/>
            <person name="Ribeiro J.M."/>
            <person name="Wong A."/>
            <person name="Harrington L.C."/>
            <person name="Wolfner M.F."/>
            <person name="Sirot L.K."/>
        </authorList>
    </citation>
    <scope>NUCLEOTIDE SEQUENCE</scope>
    <source>
        <tissue evidence="5">Reproductive organs</tissue>
    </source>
</reference>
<comment type="similarity">
    <text evidence="2">Belongs to the PBP/GOBP family.</text>
</comment>
<proteinExistence type="evidence at transcript level"/>
<dbReference type="GO" id="GO:0042048">
    <property type="term" value="P:olfactory behavior"/>
    <property type="evidence" value="ECO:0007669"/>
    <property type="project" value="TreeGrafter"/>
</dbReference>
<dbReference type="Pfam" id="PF01395">
    <property type="entry name" value="PBP_GOBP"/>
    <property type="match status" value="1"/>
</dbReference>
<dbReference type="PANTHER" id="PTHR21364:SF1">
    <property type="entry name" value="GENERAL ODORANT-BINDING PROTEIN LUSH"/>
    <property type="match status" value="1"/>
</dbReference>
<dbReference type="GO" id="GO:0007608">
    <property type="term" value="P:sensory perception of smell"/>
    <property type="evidence" value="ECO:0007669"/>
    <property type="project" value="TreeGrafter"/>
</dbReference>
<feature type="chain" id="PRO_5001514564" evidence="4">
    <location>
        <begin position="25"/>
        <end position="149"/>
    </location>
</feature>
<dbReference type="VEuPathDB" id="VectorBase:AALF028521"/>
<keyword evidence="3" id="KW-0964">Secreted</keyword>
<evidence type="ECO:0000256" key="4">
    <source>
        <dbReference type="SAM" id="SignalP"/>
    </source>
</evidence>
<organism evidence="5">
    <name type="scientific">Aedes albopictus</name>
    <name type="common">Asian tiger mosquito</name>
    <name type="synonym">Stegomyia albopicta</name>
    <dbReference type="NCBI Taxonomy" id="7160"/>
    <lineage>
        <taxon>Eukaryota</taxon>
        <taxon>Metazoa</taxon>
        <taxon>Ecdysozoa</taxon>
        <taxon>Arthropoda</taxon>
        <taxon>Hexapoda</taxon>
        <taxon>Insecta</taxon>
        <taxon>Pterygota</taxon>
        <taxon>Neoptera</taxon>
        <taxon>Endopterygota</taxon>
        <taxon>Diptera</taxon>
        <taxon>Nematocera</taxon>
        <taxon>Culicoidea</taxon>
        <taxon>Culicidae</taxon>
        <taxon>Culicinae</taxon>
        <taxon>Aedini</taxon>
        <taxon>Aedes</taxon>
        <taxon>Stegomyia</taxon>
    </lineage>
</organism>
<dbReference type="Gene3D" id="1.10.238.20">
    <property type="entry name" value="Pheromone/general odorant binding protein domain"/>
    <property type="match status" value="1"/>
</dbReference>
<evidence type="ECO:0000256" key="2">
    <source>
        <dbReference type="ARBA" id="ARBA00008098"/>
    </source>
</evidence>
<dbReference type="SMART" id="SM00708">
    <property type="entry name" value="PhBP"/>
    <property type="match status" value="1"/>
</dbReference>
<dbReference type="InterPro" id="IPR006170">
    <property type="entry name" value="PBP/GOBP"/>
</dbReference>
<keyword evidence="4" id="KW-0732">Signal</keyword>
<dbReference type="CDD" id="cd23992">
    <property type="entry name" value="PBP_GOBP"/>
    <property type="match status" value="1"/>
</dbReference>
<evidence type="ECO:0000256" key="1">
    <source>
        <dbReference type="ARBA" id="ARBA00004613"/>
    </source>
</evidence>
<dbReference type="InterPro" id="IPR036728">
    <property type="entry name" value="PBP_GOBP_sf"/>
</dbReference>
<dbReference type="VEuPathDB" id="VectorBase:AALFPA_046964"/>
<dbReference type="PANTHER" id="PTHR21364">
    <property type="entry name" value="GENERAL ODORANT-BINDING PROTEIN 19A"/>
    <property type="match status" value="1"/>
</dbReference>
<dbReference type="GO" id="GO:0005576">
    <property type="term" value="C:extracellular region"/>
    <property type="evidence" value="ECO:0007669"/>
    <property type="project" value="UniProtKB-SubCell"/>
</dbReference>
<accession>A0A023EF68</accession>
<dbReference type="FunFam" id="1.10.238.20:FF:000001">
    <property type="entry name" value="General odorant-binding protein lush"/>
    <property type="match status" value="1"/>
</dbReference>
<dbReference type="VEuPathDB" id="VectorBase:AALC636_034798"/>
<name>A0A023EF68_AEDAL</name>
<sequence>MKTVRIVMLLVAVLLLETLRRIDAAMTMKQINESMETMRKACAPKFDLTEATLNELKSGNFRPDANKEMKCYAKCIAQMAGTLTKKGEISFSKTSAQIEALLPTELKAPAKEALKACKDVHAEYKDSCDKVYYSVKCAADFNRDVFIFP</sequence>
<evidence type="ECO:0000313" key="5">
    <source>
        <dbReference type="EMBL" id="JAC08033.1"/>
    </source>
</evidence>
<protein>
    <submittedName>
        <fullName evidence="5">Putative odorant-binding protein 56a</fullName>
    </submittedName>
</protein>